<dbReference type="AlphaFoldDB" id="A0A0C9WZV6"/>
<organism evidence="1 2">
    <name type="scientific">Laccaria amethystina LaAM-08-1</name>
    <dbReference type="NCBI Taxonomy" id="1095629"/>
    <lineage>
        <taxon>Eukaryota</taxon>
        <taxon>Fungi</taxon>
        <taxon>Dikarya</taxon>
        <taxon>Basidiomycota</taxon>
        <taxon>Agaricomycotina</taxon>
        <taxon>Agaricomycetes</taxon>
        <taxon>Agaricomycetidae</taxon>
        <taxon>Agaricales</taxon>
        <taxon>Agaricineae</taxon>
        <taxon>Hydnangiaceae</taxon>
        <taxon>Laccaria</taxon>
    </lineage>
</organism>
<dbReference type="OrthoDB" id="3238562at2759"/>
<dbReference type="HOGENOM" id="CLU_131288_0_0_1"/>
<dbReference type="InterPro" id="IPR015943">
    <property type="entry name" value="WD40/YVTN_repeat-like_dom_sf"/>
</dbReference>
<reference evidence="2" key="2">
    <citation type="submission" date="2015-01" db="EMBL/GenBank/DDBJ databases">
        <title>Evolutionary Origins and Diversification of the Mycorrhizal Mutualists.</title>
        <authorList>
            <consortium name="DOE Joint Genome Institute"/>
            <consortium name="Mycorrhizal Genomics Consortium"/>
            <person name="Kohler A."/>
            <person name="Kuo A."/>
            <person name="Nagy L.G."/>
            <person name="Floudas D."/>
            <person name="Copeland A."/>
            <person name="Barry K.W."/>
            <person name="Cichocki N."/>
            <person name="Veneault-Fourrey C."/>
            <person name="LaButti K."/>
            <person name="Lindquist E.A."/>
            <person name="Lipzen A."/>
            <person name="Lundell T."/>
            <person name="Morin E."/>
            <person name="Murat C."/>
            <person name="Riley R."/>
            <person name="Ohm R."/>
            <person name="Sun H."/>
            <person name="Tunlid A."/>
            <person name="Henrissat B."/>
            <person name="Grigoriev I.V."/>
            <person name="Hibbett D.S."/>
            <person name="Martin F."/>
        </authorList>
    </citation>
    <scope>NUCLEOTIDE SEQUENCE [LARGE SCALE GENOMIC DNA]</scope>
    <source>
        <strain evidence="2">LaAM-08-1</strain>
    </source>
</reference>
<dbReference type="Gene3D" id="2.130.10.10">
    <property type="entry name" value="YVTN repeat-like/Quinoprotein amine dehydrogenase"/>
    <property type="match status" value="1"/>
</dbReference>
<keyword evidence="2" id="KW-1185">Reference proteome</keyword>
<accession>A0A0C9WZV6</accession>
<protein>
    <submittedName>
        <fullName evidence="1">Unplaced genomic scaffold K443scaffold_563, whole genome shotgun sequence</fullName>
    </submittedName>
</protein>
<sequence>MSGLDGAEVAFGIATYPSFECRHTLLKHKKPLNTLKLNKDSTMLLSGADDGLLLVRNILLGNLEQTISVTFNGPVSATVWTPISPNRPSTTFAFGCADGTMFAYHQTHEDEPYRMTCLVPAHDGRIETLAFDTHHHRIASAGSGCAKVWQLDMEGQNFFPLLSHYANHVAKDISN</sequence>
<evidence type="ECO:0000313" key="2">
    <source>
        <dbReference type="Proteomes" id="UP000054477"/>
    </source>
</evidence>
<dbReference type="Pfam" id="PF00400">
    <property type="entry name" value="WD40"/>
    <property type="match status" value="2"/>
</dbReference>
<dbReference type="InterPro" id="IPR001680">
    <property type="entry name" value="WD40_rpt"/>
</dbReference>
<gene>
    <name evidence="1" type="ORF">K443DRAFT_135607</name>
</gene>
<name>A0A0C9WZV6_9AGAR</name>
<reference evidence="1 2" key="1">
    <citation type="submission" date="2014-04" db="EMBL/GenBank/DDBJ databases">
        <authorList>
            <consortium name="DOE Joint Genome Institute"/>
            <person name="Kuo A."/>
            <person name="Kohler A."/>
            <person name="Nagy L.G."/>
            <person name="Floudas D."/>
            <person name="Copeland A."/>
            <person name="Barry K.W."/>
            <person name="Cichocki N."/>
            <person name="Veneault-Fourrey C."/>
            <person name="LaButti K."/>
            <person name="Lindquist E.A."/>
            <person name="Lipzen A."/>
            <person name="Lundell T."/>
            <person name="Morin E."/>
            <person name="Murat C."/>
            <person name="Sun H."/>
            <person name="Tunlid A."/>
            <person name="Henrissat B."/>
            <person name="Grigoriev I.V."/>
            <person name="Hibbett D.S."/>
            <person name="Martin F."/>
            <person name="Nordberg H.P."/>
            <person name="Cantor M.N."/>
            <person name="Hua S.X."/>
        </authorList>
    </citation>
    <scope>NUCLEOTIDE SEQUENCE [LARGE SCALE GENOMIC DNA]</scope>
    <source>
        <strain evidence="1 2">LaAM-08-1</strain>
    </source>
</reference>
<dbReference type="EMBL" id="KN839098">
    <property type="protein sequence ID" value="KIJ90861.1"/>
    <property type="molecule type" value="Genomic_DNA"/>
</dbReference>
<dbReference type="InterPro" id="IPR036322">
    <property type="entry name" value="WD40_repeat_dom_sf"/>
</dbReference>
<dbReference type="Proteomes" id="UP000054477">
    <property type="component" value="Unassembled WGS sequence"/>
</dbReference>
<evidence type="ECO:0000313" key="1">
    <source>
        <dbReference type="EMBL" id="KIJ90861.1"/>
    </source>
</evidence>
<proteinExistence type="predicted"/>
<dbReference type="SUPFAM" id="SSF50978">
    <property type="entry name" value="WD40 repeat-like"/>
    <property type="match status" value="1"/>
</dbReference>
<dbReference type="SMART" id="SM00320">
    <property type="entry name" value="WD40"/>
    <property type="match status" value="3"/>
</dbReference>